<evidence type="ECO:0000313" key="6">
    <source>
        <dbReference type="Proteomes" id="UP000236547"/>
    </source>
</evidence>
<evidence type="ECO:0000313" key="3">
    <source>
        <dbReference type="EMBL" id="PNI06790.1"/>
    </source>
</evidence>
<dbReference type="Proteomes" id="UP000236449">
    <property type="component" value="Unassembled WGS sequence"/>
</dbReference>
<feature type="signal peptide" evidence="1">
    <location>
        <begin position="1"/>
        <end position="18"/>
    </location>
</feature>
<dbReference type="EMBL" id="QLTR01000053">
    <property type="protein sequence ID" value="RAS54261.1"/>
    <property type="molecule type" value="Genomic_DNA"/>
</dbReference>
<dbReference type="EMBL" id="POSK01000001">
    <property type="protein sequence ID" value="PNI06790.1"/>
    <property type="molecule type" value="Genomic_DNA"/>
</dbReference>
<evidence type="ECO:0000313" key="4">
    <source>
        <dbReference type="EMBL" id="RAS54261.1"/>
    </source>
</evidence>
<evidence type="ECO:0000313" key="5">
    <source>
        <dbReference type="Proteomes" id="UP000236449"/>
    </source>
</evidence>
<dbReference type="GeneID" id="94027050"/>
<evidence type="ECO:0000256" key="1">
    <source>
        <dbReference type="SAM" id="SignalP"/>
    </source>
</evidence>
<keyword evidence="1" id="KW-0732">Signal</keyword>
<reference evidence="4 7" key="2">
    <citation type="submission" date="2018-06" db="EMBL/GenBank/DDBJ databases">
        <title>Freshwater and sediment microbial communities from various areas in North America, analyzing microbe dynamics in response to fracking.</title>
        <authorList>
            <person name="Lamendella R."/>
        </authorList>
    </citation>
    <scope>NUCLEOTIDE SEQUENCE [LARGE SCALE GENOMIC DNA]</scope>
    <source>
        <strain evidence="4 7">99A</strain>
    </source>
</reference>
<dbReference type="Proteomes" id="UP000248729">
    <property type="component" value="Unassembled WGS sequence"/>
</dbReference>
<dbReference type="RefSeq" id="WP_042485895.1">
    <property type="nucleotide sequence ID" value="NZ_CBCRWT010000095.1"/>
</dbReference>
<dbReference type="AlphaFoldDB" id="A0A2J8H1R0"/>
<proteinExistence type="predicted"/>
<dbReference type="EMBL" id="POSM01000044">
    <property type="protein sequence ID" value="PNH97290.1"/>
    <property type="molecule type" value="Genomic_DNA"/>
</dbReference>
<sequence>MRLAIIALSAMASLSASADDINLTEQELSTEVMESSRGGQYYIDIESITASSELNGVNAGNTVNDSVTGNNIMSSGALANSSGINSVIQNSGNNVLIQNSTVVNLTLK</sequence>
<dbReference type="OrthoDB" id="5786382at2"/>
<accession>A0A2J8H1R0</accession>
<organism evidence="3 5">
    <name type="scientific">Vibrio diazotrophicus</name>
    <dbReference type="NCBI Taxonomy" id="685"/>
    <lineage>
        <taxon>Bacteria</taxon>
        <taxon>Pseudomonadati</taxon>
        <taxon>Pseudomonadota</taxon>
        <taxon>Gammaproteobacteria</taxon>
        <taxon>Vibrionales</taxon>
        <taxon>Vibrionaceae</taxon>
        <taxon>Vibrio</taxon>
    </lineage>
</organism>
<name>A0A2J8H1R0_VIBDI</name>
<evidence type="ECO:0000313" key="2">
    <source>
        <dbReference type="EMBL" id="PNH97290.1"/>
    </source>
</evidence>
<reference evidence="5 6" key="1">
    <citation type="submission" date="2018-01" db="EMBL/GenBank/DDBJ databases">
        <title>Draft genome sequences of six Vibrio diazotrophicus strains isolated from deep-sea sediments of the Baltic Sea.</title>
        <authorList>
            <person name="Castillo D."/>
            <person name="Vandieken V."/>
            <person name="Chiang O."/>
            <person name="Middelboe M."/>
        </authorList>
    </citation>
    <scope>NUCLEOTIDE SEQUENCE [LARGE SCALE GENOMIC DNA]</scope>
    <source>
        <strain evidence="3 5">60.27F</strain>
        <strain evidence="2 6">65.10M</strain>
    </source>
</reference>
<protein>
    <submittedName>
        <fullName evidence="3">Carbon storage regulator</fullName>
    </submittedName>
</protein>
<comment type="caution">
    <text evidence="3">The sequence shown here is derived from an EMBL/GenBank/DDBJ whole genome shotgun (WGS) entry which is preliminary data.</text>
</comment>
<evidence type="ECO:0000313" key="7">
    <source>
        <dbReference type="Proteomes" id="UP000248729"/>
    </source>
</evidence>
<feature type="chain" id="PRO_5044574863" evidence="1">
    <location>
        <begin position="19"/>
        <end position="108"/>
    </location>
</feature>
<keyword evidence="6" id="KW-1185">Reference proteome</keyword>
<gene>
    <name evidence="3" type="ORF">C1N32_01945</name>
    <name evidence="2" type="ORF">C1O25_20560</name>
    <name evidence="4" type="ORF">DET48_15312</name>
</gene>
<dbReference type="Proteomes" id="UP000236547">
    <property type="component" value="Unassembled WGS sequence"/>
</dbReference>